<evidence type="ECO:0000313" key="3">
    <source>
        <dbReference type="Proteomes" id="UP001314181"/>
    </source>
</evidence>
<proteinExistence type="predicted"/>
<name>A0ABM9N967_9RICK</name>
<protein>
    <submittedName>
        <fullName evidence="2">Uncharacterized protein</fullName>
    </submittedName>
</protein>
<evidence type="ECO:0000256" key="1">
    <source>
        <dbReference type="SAM" id="MobiDB-lite"/>
    </source>
</evidence>
<feature type="compositionally biased region" description="Polar residues" evidence="1">
    <location>
        <begin position="162"/>
        <end position="174"/>
    </location>
</feature>
<comment type="caution">
    <text evidence="2">The sequence shown here is derived from an EMBL/GenBank/DDBJ whole genome shotgun (WGS) entry which is preliminary data.</text>
</comment>
<dbReference type="EMBL" id="CAWVOK010000033">
    <property type="protein sequence ID" value="CAK8163531.1"/>
    <property type="molecule type" value="Genomic_DNA"/>
</dbReference>
<accession>A0ABM9N967</accession>
<dbReference type="RefSeq" id="WP_338364826.1">
    <property type="nucleotide sequence ID" value="NZ_CAWVOK010000033.1"/>
</dbReference>
<feature type="compositionally biased region" description="Basic residues" evidence="1">
    <location>
        <begin position="107"/>
        <end position="117"/>
    </location>
</feature>
<sequence>MKSQFRCKHHLRKLYNLGHALKSKQKKEQYTQRKNITNRNFRNKRHKNTLRNIDRNRVKTTQTQRQSTPCKITNNSLNNRIKNFKLSKNARKNNYRNYVNRLAIHGNRNHSTSKKHSSNNITGNKLRRKKLTKTNNPSINSHTYPKLVSYSPDDQLVPINRPTDSSPRSVSYSPDDQLVPINRPTDSLLTIDPSDAEEDRLTWEAIKQKKLRLSNISSRTTNLPAIHASASVSYNPDDQLVPINRPTDSLLTIDPSDAEEDK</sequence>
<keyword evidence="3" id="KW-1185">Reference proteome</keyword>
<gene>
    <name evidence="2" type="ORF">CAXC1_70057</name>
</gene>
<feature type="region of interest" description="Disordered" evidence="1">
    <location>
        <begin position="105"/>
        <end position="185"/>
    </location>
</feature>
<reference evidence="2 3" key="1">
    <citation type="submission" date="2024-01" db="EMBL/GenBank/DDBJ databases">
        <authorList>
            <person name="Kunselman E."/>
        </authorList>
    </citation>
    <scope>NUCLEOTIDE SEQUENCE [LARGE SCALE GENOMIC DNA]</scope>
    <source>
        <strain evidence="2">2 abalone samples</strain>
    </source>
</reference>
<feature type="region of interest" description="Disordered" evidence="1">
    <location>
        <begin position="235"/>
        <end position="262"/>
    </location>
</feature>
<evidence type="ECO:0000313" key="2">
    <source>
        <dbReference type="EMBL" id="CAK8163531.1"/>
    </source>
</evidence>
<feature type="compositionally biased region" description="Polar residues" evidence="1">
    <location>
        <begin position="133"/>
        <end position="143"/>
    </location>
</feature>
<organism evidence="2 3">
    <name type="scientific">Candidatus Xenohaliotis californiensis</name>
    <dbReference type="NCBI Taxonomy" id="84677"/>
    <lineage>
        <taxon>Bacteria</taxon>
        <taxon>Pseudomonadati</taxon>
        <taxon>Pseudomonadota</taxon>
        <taxon>Alphaproteobacteria</taxon>
        <taxon>Rickettsiales</taxon>
        <taxon>Anaplasmataceae</taxon>
        <taxon>Candidatus Xenohaliotis</taxon>
    </lineage>
</organism>
<dbReference type="Proteomes" id="UP001314181">
    <property type="component" value="Unassembled WGS sequence"/>
</dbReference>
<feature type="region of interest" description="Disordered" evidence="1">
    <location>
        <begin position="23"/>
        <end position="42"/>
    </location>
</feature>